<protein>
    <submittedName>
        <fullName evidence="1">Uncharacterized protein</fullName>
    </submittedName>
</protein>
<proteinExistence type="predicted"/>
<name>A0A127VEW0_9SPHI</name>
<reference evidence="1 2" key="1">
    <citation type="submission" date="2016-03" db="EMBL/GenBank/DDBJ databases">
        <title>Complete genome sequence of Pedobacter cryoconitis PAMC 27485.</title>
        <authorList>
            <person name="Lee J."/>
            <person name="Kim O.-S."/>
        </authorList>
    </citation>
    <scope>NUCLEOTIDE SEQUENCE [LARGE SCALE GENOMIC DNA]</scope>
    <source>
        <strain evidence="1 2">PAMC 27485</strain>
    </source>
</reference>
<dbReference type="EMBL" id="CP014504">
    <property type="protein sequence ID" value="AMP99829.1"/>
    <property type="molecule type" value="Genomic_DNA"/>
</dbReference>
<dbReference type="Proteomes" id="UP000071561">
    <property type="component" value="Chromosome"/>
</dbReference>
<dbReference type="PATRIC" id="fig|188932.3.peg.3084"/>
<evidence type="ECO:0000313" key="1">
    <source>
        <dbReference type="EMBL" id="AMP99829.1"/>
    </source>
</evidence>
<dbReference type="KEGG" id="pcm:AY601_2955"/>
<dbReference type="AlphaFoldDB" id="A0A127VEW0"/>
<evidence type="ECO:0000313" key="2">
    <source>
        <dbReference type="Proteomes" id="UP000071561"/>
    </source>
</evidence>
<accession>A0A127VEW0</accession>
<dbReference type="RefSeq" id="WP_068402341.1">
    <property type="nucleotide sequence ID" value="NZ_CP014504.1"/>
</dbReference>
<keyword evidence="2" id="KW-1185">Reference proteome</keyword>
<organism evidence="1 2">
    <name type="scientific">Pedobacter cryoconitis</name>
    <dbReference type="NCBI Taxonomy" id="188932"/>
    <lineage>
        <taxon>Bacteria</taxon>
        <taxon>Pseudomonadati</taxon>
        <taxon>Bacteroidota</taxon>
        <taxon>Sphingobacteriia</taxon>
        <taxon>Sphingobacteriales</taxon>
        <taxon>Sphingobacteriaceae</taxon>
        <taxon>Pedobacter</taxon>
    </lineage>
</organism>
<sequence length="117" mass="13308">MKTTIELNLPEDFRTVSELFNIELAHTIDAFIKHVTLYNFITSHNESPNSQATQIFKKYHNTILNTDGMRVADKAKLHVEPVKKVVKLIANGIGANSNSYKKIILDWHASIYPKGEK</sequence>
<gene>
    <name evidence="1" type="ORF">AY601_2955</name>
</gene>